<keyword evidence="2" id="KW-0288">FMN</keyword>
<dbReference type="PANTHER" id="PTHR43278">
    <property type="entry name" value="NAD(P)H-DEPENDENT FMN-CONTAINING OXIDOREDUCTASE YWQN-RELATED"/>
    <property type="match status" value="1"/>
</dbReference>
<dbReference type="OrthoDB" id="9790975at2"/>
<dbReference type="InterPro" id="IPR051796">
    <property type="entry name" value="ISF_SsuE-like"/>
</dbReference>
<keyword evidence="5" id="KW-1185">Reference proteome</keyword>
<dbReference type="InterPro" id="IPR005025">
    <property type="entry name" value="FMN_Rdtase-like_dom"/>
</dbReference>
<dbReference type="InterPro" id="IPR029039">
    <property type="entry name" value="Flavoprotein-like_sf"/>
</dbReference>
<organism evidence="4 5">
    <name type="scientific">Hallerella succinigenes</name>
    <dbReference type="NCBI Taxonomy" id="1896222"/>
    <lineage>
        <taxon>Bacteria</taxon>
        <taxon>Pseudomonadati</taxon>
        <taxon>Fibrobacterota</taxon>
        <taxon>Fibrobacteria</taxon>
        <taxon>Fibrobacterales</taxon>
        <taxon>Fibrobacteraceae</taxon>
        <taxon>Hallerella</taxon>
    </lineage>
</organism>
<accession>A0A2M9A524</accession>
<evidence type="ECO:0000259" key="3">
    <source>
        <dbReference type="Pfam" id="PF03358"/>
    </source>
</evidence>
<dbReference type="RefSeq" id="WP_100424868.1">
    <property type="nucleotide sequence ID" value="NZ_PGEX01000001.1"/>
</dbReference>
<dbReference type="SUPFAM" id="SSF52218">
    <property type="entry name" value="Flavoproteins"/>
    <property type="match status" value="1"/>
</dbReference>
<dbReference type="AlphaFoldDB" id="A0A2M9A524"/>
<gene>
    <name evidence="4" type="ORF">BGX16_0775</name>
</gene>
<dbReference type="Pfam" id="PF03358">
    <property type="entry name" value="FMN_red"/>
    <property type="match status" value="1"/>
</dbReference>
<evidence type="ECO:0000313" key="5">
    <source>
        <dbReference type="Proteomes" id="UP000231134"/>
    </source>
</evidence>
<dbReference type="GO" id="GO:0016491">
    <property type="term" value="F:oxidoreductase activity"/>
    <property type="evidence" value="ECO:0007669"/>
    <property type="project" value="InterPro"/>
</dbReference>
<proteinExistence type="predicted"/>
<dbReference type="Proteomes" id="UP000231134">
    <property type="component" value="Unassembled WGS sequence"/>
</dbReference>
<keyword evidence="1" id="KW-0285">Flavoprotein</keyword>
<feature type="domain" description="NADPH-dependent FMN reductase-like" evidence="3">
    <location>
        <begin position="1"/>
        <end position="138"/>
    </location>
</feature>
<evidence type="ECO:0000256" key="1">
    <source>
        <dbReference type="ARBA" id="ARBA00022630"/>
    </source>
</evidence>
<evidence type="ECO:0000313" key="4">
    <source>
        <dbReference type="EMBL" id="PJJ40825.1"/>
    </source>
</evidence>
<reference evidence="4 5" key="1">
    <citation type="submission" date="2017-11" db="EMBL/GenBank/DDBJ databases">
        <title>Animal gut microbial communities from fecal samples from Wisconsin, USA.</title>
        <authorList>
            <person name="Neumann A."/>
        </authorList>
    </citation>
    <scope>NUCLEOTIDE SEQUENCE [LARGE SCALE GENOMIC DNA]</scope>
    <source>
        <strain evidence="4 5">UWS3</strain>
    </source>
</reference>
<name>A0A2M9A524_9BACT</name>
<dbReference type="EMBL" id="PGEX01000001">
    <property type="protein sequence ID" value="PJJ40825.1"/>
    <property type="molecule type" value="Genomic_DNA"/>
</dbReference>
<sequence length="193" mass="21209">MKVVLFNGSRREKGCTYTALNVIVEELKTAGIDSEIVFVGGRVMKGEVEKVVKESVELLKTADGVVYGSPVYYASPSGEMLMFLDRLYGQGAAELQFKPAATIASARRAGTTACLDALNKYPAFAQQPIVTSRYWNMVHGSKPEDVMQDEEGLQIMKMLGRNMAWMLKSIEAGKQAGVPQPTAEAKIYTNFIR</sequence>
<dbReference type="Gene3D" id="3.40.50.360">
    <property type="match status" value="1"/>
</dbReference>
<comment type="caution">
    <text evidence="4">The sequence shown here is derived from an EMBL/GenBank/DDBJ whole genome shotgun (WGS) entry which is preliminary data.</text>
</comment>
<protein>
    <submittedName>
        <fullName evidence="4">Multimeric flavodoxin WrbA</fullName>
    </submittedName>
</protein>
<dbReference type="PANTHER" id="PTHR43278:SF4">
    <property type="entry name" value="NAD(P)H-DEPENDENT FMN-CONTAINING OXIDOREDUCTASE YWQN-RELATED"/>
    <property type="match status" value="1"/>
</dbReference>
<evidence type="ECO:0000256" key="2">
    <source>
        <dbReference type="ARBA" id="ARBA00022643"/>
    </source>
</evidence>